<dbReference type="Pfam" id="PF03004">
    <property type="entry name" value="Transposase_24"/>
    <property type="match status" value="1"/>
</dbReference>
<dbReference type="OrthoDB" id="1921870at2759"/>
<evidence type="ECO:0000256" key="1">
    <source>
        <dbReference type="SAM" id="Coils"/>
    </source>
</evidence>
<evidence type="ECO:0000313" key="3">
    <source>
        <dbReference type="Proteomes" id="UP000235220"/>
    </source>
</evidence>
<keyword evidence="1" id="KW-0175">Coiled coil</keyword>
<accession>A0A2I4EUV4</accession>
<feature type="region of interest" description="Disordered" evidence="2">
    <location>
        <begin position="1"/>
        <end position="21"/>
    </location>
</feature>
<evidence type="ECO:0000313" key="4">
    <source>
        <dbReference type="RefSeq" id="XP_018823162.1"/>
    </source>
</evidence>
<feature type="coiled-coil region" evidence="1">
    <location>
        <begin position="133"/>
        <end position="160"/>
    </location>
</feature>
<dbReference type="Proteomes" id="UP000235220">
    <property type="component" value="Chromosome 16"/>
</dbReference>
<dbReference type="AlphaFoldDB" id="A0A2I4EUV4"/>
<keyword evidence="3" id="KW-1185">Reference proteome</keyword>
<dbReference type="GeneID" id="108992899"/>
<gene>
    <name evidence="4 5" type="primary">LOC108992899</name>
</gene>
<reference evidence="4 5" key="1">
    <citation type="submission" date="2025-04" db="UniProtKB">
        <authorList>
            <consortium name="RefSeq"/>
        </authorList>
    </citation>
    <scope>IDENTIFICATION</scope>
    <source>
        <tissue evidence="4 5">Leaves</tissue>
    </source>
</reference>
<organism evidence="3 4">
    <name type="scientific">Juglans regia</name>
    <name type="common">English walnut</name>
    <dbReference type="NCBI Taxonomy" id="51240"/>
    <lineage>
        <taxon>Eukaryota</taxon>
        <taxon>Viridiplantae</taxon>
        <taxon>Streptophyta</taxon>
        <taxon>Embryophyta</taxon>
        <taxon>Tracheophyta</taxon>
        <taxon>Spermatophyta</taxon>
        <taxon>Magnoliopsida</taxon>
        <taxon>eudicotyledons</taxon>
        <taxon>Gunneridae</taxon>
        <taxon>Pentapetalae</taxon>
        <taxon>rosids</taxon>
        <taxon>fabids</taxon>
        <taxon>Fagales</taxon>
        <taxon>Juglandaceae</taxon>
        <taxon>Juglans</taxon>
    </lineage>
</organism>
<dbReference type="RefSeq" id="XP_035542717.1">
    <property type="nucleotide sequence ID" value="XM_035686824.1"/>
</dbReference>
<dbReference type="KEGG" id="jre:108992899"/>
<protein>
    <submittedName>
        <fullName evidence="4 5">Uncharacterized protein LOC108992899</fullName>
    </submittedName>
</protein>
<dbReference type="Gramene" id="Jr16_09520_p1">
    <property type="protein sequence ID" value="cds.Jr16_09520_p1"/>
    <property type="gene ID" value="Jr16_09520"/>
</dbReference>
<name>A0A2I4EUV4_JUGRE</name>
<dbReference type="RefSeq" id="XP_018823162.1">
    <property type="nucleotide sequence ID" value="XM_018967617.2"/>
</dbReference>
<dbReference type="InterPro" id="IPR004252">
    <property type="entry name" value="Probable_transposase_24"/>
</dbReference>
<proteinExistence type="predicted"/>
<evidence type="ECO:0000313" key="5">
    <source>
        <dbReference type="RefSeq" id="XP_035542717.1"/>
    </source>
</evidence>
<evidence type="ECO:0000256" key="2">
    <source>
        <dbReference type="SAM" id="MobiDB-lite"/>
    </source>
</evidence>
<sequence>MSKGNKKNRRKQQVNHTGGRKPFVRIMEEMNEQVPNLIAFYKEAHWSRKKGRFITDTAEKNYNLMLERLDETEIDAGNRDEASNAAFKEVLGFRSGYATGLGHSVVPEPSPYMRNNRDYQRIVEENEKNKNDVNLYKSQLEAVRADLLEFKNQFKDYERLMNTHMADLECRRESHQVTPIDA</sequence>